<evidence type="ECO:0000313" key="3">
    <source>
        <dbReference type="Proteomes" id="UP000772151"/>
    </source>
</evidence>
<feature type="domain" description="SCP" evidence="1">
    <location>
        <begin position="55"/>
        <end position="167"/>
    </location>
</feature>
<dbReference type="SUPFAM" id="SSF55797">
    <property type="entry name" value="PR-1-like"/>
    <property type="match status" value="1"/>
</dbReference>
<sequence>MTCGYIVLKEKDWKQNEGVIVMKTSQRIMFFLVMAAILVVTSPAFASDIRTEVQYYVNVERINAGLTPVVLDDSLGRGAVVRATEAQVSFAHQRPDGRDVKSVLENGTCGWFGENLAVSEVKDARRIVRAWMGSPTHRANILGRHYVRMGVECIRNKADGHYYWALLFAGE</sequence>
<dbReference type="PANTHER" id="PTHR31157">
    <property type="entry name" value="SCP DOMAIN-CONTAINING PROTEIN"/>
    <property type="match status" value="1"/>
</dbReference>
<dbReference type="Proteomes" id="UP000772151">
    <property type="component" value="Unassembled WGS sequence"/>
</dbReference>
<dbReference type="AlphaFoldDB" id="A0A927WI14"/>
<gene>
    <name evidence="2" type="ORF">E7203_05150</name>
</gene>
<accession>A0A927WI14</accession>
<dbReference type="Gene3D" id="3.40.33.10">
    <property type="entry name" value="CAP"/>
    <property type="match status" value="1"/>
</dbReference>
<protein>
    <submittedName>
        <fullName evidence="2">CAP domain-containing protein</fullName>
    </submittedName>
</protein>
<dbReference type="InterPro" id="IPR035940">
    <property type="entry name" value="CAP_sf"/>
</dbReference>
<evidence type="ECO:0000313" key="2">
    <source>
        <dbReference type="EMBL" id="MBE6084845.1"/>
    </source>
</evidence>
<comment type="caution">
    <text evidence="2">The sequence shown here is derived from an EMBL/GenBank/DDBJ whole genome shotgun (WGS) entry which is preliminary data.</text>
</comment>
<dbReference type="InterPro" id="IPR014044">
    <property type="entry name" value="CAP_dom"/>
</dbReference>
<evidence type="ECO:0000259" key="1">
    <source>
        <dbReference type="Pfam" id="PF00188"/>
    </source>
</evidence>
<dbReference type="EMBL" id="SVCA01000003">
    <property type="protein sequence ID" value="MBE6084845.1"/>
    <property type="molecule type" value="Genomic_DNA"/>
</dbReference>
<dbReference type="RefSeq" id="WP_303668896.1">
    <property type="nucleotide sequence ID" value="NZ_SVCA01000003.1"/>
</dbReference>
<name>A0A927WI14_SELRU</name>
<reference evidence="2" key="1">
    <citation type="submission" date="2019-04" db="EMBL/GenBank/DDBJ databases">
        <title>Evolution of Biomass-Degrading Anaerobic Consortia Revealed by Metagenomics.</title>
        <authorList>
            <person name="Peng X."/>
        </authorList>
    </citation>
    <scope>NUCLEOTIDE SEQUENCE</scope>
    <source>
        <strain evidence="2">SIG242</strain>
    </source>
</reference>
<dbReference type="CDD" id="cd05379">
    <property type="entry name" value="CAP_bacterial"/>
    <property type="match status" value="1"/>
</dbReference>
<dbReference type="PANTHER" id="PTHR31157:SF1">
    <property type="entry name" value="SCP DOMAIN-CONTAINING PROTEIN"/>
    <property type="match status" value="1"/>
</dbReference>
<proteinExistence type="predicted"/>
<organism evidence="2 3">
    <name type="scientific">Selenomonas ruminantium</name>
    <dbReference type="NCBI Taxonomy" id="971"/>
    <lineage>
        <taxon>Bacteria</taxon>
        <taxon>Bacillati</taxon>
        <taxon>Bacillota</taxon>
        <taxon>Negativicutes</taxon>
        <taxon>Selenomonadales</taxon>
        <taxon>Selenomonadaceae</taxon>
        <taxon>Selenomonas</taxon>
    </lineage>
</organism>
<dbReference type="Pfam" id="PF00188">
    <property type="entry name" value="CAP"/>
    <property type="match status" value="1"/>
</dbReference>